<evidence type="ECO:0000313" key="9">
    <source>
        <dbReference type="Proteomes" id="UP001220509"/>
    </source>
</evidence>
<accession>A0AAX3M7Z0</accession>
<evidence type="ECO:0000313" key="8">
    <source>
        <dbReference type="EMBL" id="WCT58036.1"/>
    </source>
</evidence>
<dbReference type="PROSITE" id="PS50075">
    <property type="entry name" value="CARRIER"/>
    <property type="match status" value="1"/>
</dbReference>
<sequence>MNIKKENIKNMYPLSPMQEGILFHTSLDSKTNAYFQQFEIKIEGKLDIALFQKSFEWLVERHDVLRTTFVYEKVKRPLQVVFKSWPKELKVIDLCSVPEADKEIQIQKVKQEDLENRFDLSQDHLIRITVLRIHPEQYSIFISYHHILMDGWCIGILSRELFAAYEALRHDREINLDEPYPFHGYISWLDQQDMTEATSFWSEYVEGYDTTAIVPQQRSSQQQRYLLKEHRFTLDATQTNQLNDRVRRYGVTLSTWIQTVWGILLQKYNQTEDVVFGAVVSGRPAELPGIERTVGLFINTVPIRIRCDEKASFEEVLLHVHRSSIAMKPHEHFPLHKTQQLSELKQQLIQHIVLFQNFPVSEIAKTTADVDFRVSEVHLFEQTNYDFELIVEPGDALGFMIRYNEAVYETMFIECVAQHIIQMIGTVLEMPACPLKDLQLLSPEQMDHILIDFNRTQQPLVDNVLIHQVFEQQAARTPNDIALEGRNRISFGELNKKANQLARRLRQEGVAPGVLVGLLIDATEELVIGLLAILKAGGAYVPLDPQFPPDRIAYMLADSGAKLLLTQSEHSVNTTTQAKVIEVDRQEYDDEDGDNLLPLQQESDLAYVIYTSGSTGQPKGVMVTHRNVINFFVGMDERIQPDSNDVLLAVTTISFDISVLEMVWTLTRGISVVLHEKTGLQFEHFDRYTADDYDKGVEFSLFFFSSYDNNDQEHTNKYQLLLDTAKYADQNGFSAVWTPERHFHQFGGLYPNPSVTSAALAMVTERLQLRSGSVVTPLHQSLRIAEEWAVVDNLSGGRVGLSFTSGWHPDDFVLNPALYANRHEAMFRKVDEVKRLWSRESISMPNGLGKDIDVRVYPEPVQSELPIWITTSGSHDTIIEAGRIGANLLTHLLGQDVDSLAENIALYRKTLVEHGFSPDHGKVSLMIHTYIGEDMESVKQRVKEPFCNYLRSSLHLIRNLADALNMNTEELQTEEAMSTLLDYGFDRYWQTASLMGTRESCKEIVYRLQHVGVDEIACLIDFGLSYDLVMDGLEKLSELCQWFQKSSDSLEQQNNRQITMFQCTPSRLRSLIKDPHSQSFLRSLRTILVGGEPFPADLAKSVKSVTNARILNMYGPTETTIWSATYEVSEPSQSICIGLPITNTQMYLLDSHERPVPIGVVGELYIGGEGVSNGYWERPELTTERFVLNKFTGKGKMYRTGDIGRYFPDGNIELLGRRDDQFKVRGYRIEAGEIEAVLLRHGSVREAIVMLEDEGSDDKTLVAYVIWKQAGNETELRTYIGNLLPYYMLPGRYVALANIPLTPNGKVDRKALVVLGQASVSSTRFVEPTSDIEIVMAQIWRQVLGLENIGVHDNFFRLGGDSISALQISSQLLKYNYRMDMKHLFQHPTIAELSRLVRTEEVKKHDNGIVEGSVVLTPIQHWFLEQELSDAHHYNHAVVLRAANRFDATIVQRVLEQLAKHHDALRIVFRQDSSDGSTIAFNRPPEANFIELHVTDLCGDPQYMKKAEAEFALRQSTLNLENGPLFRAVLIHTDEGDHLLLVIHHLVVDGVSWRVLLEDFASGYRQTLQGEDIHFQNKTDSFQKYARSLIDYMQSEALMAEKNYWKQLEDYSFQPLPRSRAVTNRPTTSTNCVVHLTLSTQHTQQLMQEVHHAYNTEINDILLTALGYSVKEWIESPYVLFDLEGHGRESFVENLDVTRTVGWFTSIYPVALDMSSSDRLSDQLKKVKESLRGIPSKGLGYGVLKYLTPAEKKQEMNFNVQPEIMFNYLGQFDQSVPEDLFDLSPLSTGPMLSPHSERKYALLINGIVRNNSLQLSFDYSSEEFVASEIEWFADLYHRHLIQIIHHCVGKNQTELTPNDLLYQDFTLEELDELREEITASVIEMGEED</sequence>
<dbReference type="Gene3D" id="3.40.50.12780">
    <property type="entry name" value="N-terminal domain of ligase-like"/>
    <property type="match status" value="2"/>
</dbReference>
<dbReference type="InterPro" id="IPR020459">
    <property type="entry name" value="AMP-binding"/>
</dbReference>
<dbReference type="InterPro" id="IPR045851">
    <property type="entry name" value="AMP-bd_C_sf"/>
</dbReference>
<dbReference type="Pfam" id="PF13193">
    <property type="entry name" value="AMP-binding_C"/>
    <property type="match status" value="1"/>
</dbReference>
<dbReference type="InterPro" id="IPR036661">
    <property type="entry name" value="Luciferase-like_sf"/>
</dbReference>
<dbReference type="SUPFAM" id="SSF56801">
    <property type="entry name" value="Acetyl-CoA synthetase-like"/>
    <property type="match status" value="2"/>
</dbReference>
<dbReference type="Gene3D" id="3.30.559.10">
    <property type="entry name" value="Chloramphenicol acetyltransferase-like domain"/>
    <property type="match status" value="2"/>
</dbReference>
<dbReference type="InterPro" id="IPR006162">
    <property type="entry name" value="Ppantetheine_attach_site"/>
</dbReference>
<dbReference type="SUPFAM" id="SSF47336">
    <property type="entry name" value="ACP-like"/>
    <property type="match status" value="1"/>
</dbReference>
<evidence type="ECO:0000256" key="5">
    <source>
        <dbReference type="ARBA" id="ARBA00023194"/>
    </source>
</evidence>
<dbReference type="GO" id="GO:0008610">
    <property type="term" value="P:lipid biosynthetic process"/>
    <property type="evidence" value="ECO:0007669"/>
    <property type="project" value="UniProtKB-ARBA"/>
</dbReference>
<dbReference type="SMART" id="SM00823">
    <property type="entry name" value="PKS_PP"/>
    <property type="match status" value="1"/>
</dbReference>
<evidence type="ECO:0000259" key="7">
    <source>
        <dbReference type="PROSITE" id="PS50075"/>
    </source>
</evidence>
<dbReference type="Pfam" id="PF00550">
    <property type="entry name" value="PP-binding"/>
    <property type="match status" value="1"/>
</dbReference>
<keyword evidence="4" id="KW-0436">Ligase</keyword>
<dbReference type="SUPFAM" id="SSF52777">
    <property type="entry name" value="CoA-dependent acyltransferases"/>
    <property type="match status" value="4"/>
</dbReference>
<dbReference type="PANTHER" id="PTHR45398">
    <property type="match status" value="1"/>
</dbReference>
<evidence type="ECO:0000256" key="4">
    <source>
        <dbReference type="ARBA" id="ARBA00022598"/>
    </source>
</evidence>
<dbReference type="CDD" id="cd19534">
    <property type="entry name" value="E_NRPS"/>
    <property type="match status" value="1"/>
</dbReference>
<dbReference type="InterPro" id="IPR036736">
    <property type="entry name" value="ACP-like_sf"/>
</dbReference>
<name>A0AAX3M7Z0_9BACL</name>
<comment type="cofactor">
    <cofactor evidence="1">
        <name>pantetheine 4'-phosphate</name>
        <dbReference type="ChEBI" id="CHEBI:47942"/>
    </cofactor>
</comment>
<keyword evidence="5" id="KW-0045">Antibiotic biosynthesis</keyword>
<dbReference type="SUPFAM" id="SSF51679">
    <property type="entry name" value="Bacterial luciferase-like"/>
    <property type="match status" value="1"/>
</dbReference>
<dbReference type="InterPro" id="IPR010060">
    <property type="entry name" value="NRPS_synth"/>
</dbReference>
<dbReference type="NCBIfam" id="TIGR04020">
    <property type="entry name" value="seco_metab_LLM"/>
    <property type="match status" value="1"/>
</dbReference>
<gene>
    <name evidence="8" type="ORF">PQ456_11135</name>
</gene>
<dbReference type="FunFam" id="2.30.38.10:FF:000001">
    <property type="entry name" value="Non-ribosomal peptide synthetase PvdI"/>
    <property type="match status" value="1"/>
</dbReference>
<dbReference type="Gene3D" id="1.10.1200.10">
    <property type="entry name" value="ACP-like"/>
    <property type="match status" value="1"/>
</dbReference>
<dbReference type="CDD" id="cd19543">
    <property type="entry name" value="DCL_NRPS"/>
    <property type="match status" value="1"/>
</dbReference>
<feature type="domain" description="Carrier" evidence="7">
    <location>
        <begin position="1327"/>
        <end position="1401"/>
    </location>
</feature>
<dbReference type="PANTHER" id="PTHR45398:SF1">
    <property type="entry name" value="ENZYME, PUTATIVE (JCVI)-RELATED"/>
    <property type="match status" value="1"/>
</dbReference>
<evidence type="ECO:0000256" key="3">
    <source>
        <dbReference type="ARBA" id="ARBA00022553"/>
    </source>
</evidence>
<organism evidence="8 9">
    <name type="scientific">Paenibacillus kyungheensis</name>
    <dbReference type="NCBI Taxonomy" id="1452732"/>
    <lineage>
        <taxon>Bacteria</taxon>
        <taxon>Bacillati</taxon>
        <taxon>Bacillota</taxon>
        <taxon>Bacilli</taxon>
        <taxon>Bacillales</taxon>
        <taxon>Paenibacillaceae</taxon>
        <taxon>Paenibacillus</taxon>
    </lineage>
</organism>
<dbReference type="InterPro" id="IPR000873">
    <property type="entry name" value="AMP-dep_synth/lig_dom"/>
</dbReference>
<dbReference type="NCBIfam" id="TIGR01720">
    <property type="entry name" value="NRPS-para261"/>
    <property type="match status" value="1"/>
</dbReference>
<dbReference type="PROSITE" id="PS00455">
    <property type="entry name" value="AMP_BINDING"/>
    <property type="match status" value="1"/>
</dbReference>
<proteinExistence type="predicted"/>
<keyword evidence="3" id="KW-0597">Phosphoprotein</keyword>
<dbReference type="Gene3D" id="3.20.20.30">
    <property type="entry name" value="Luciferase-like domain"/>
    <property type="match status" value="1"/>
</dbReference>
<dbReference type="InterPro" id="IPR001242">
    <property type="entry name" value="Condensation_dom"/>
</dbReference>
<dbReference type="FunFam" id="3.40.50.980:FF:000001">
    <property type="entry name" value="Non-ribosomal peptide synthetase"/>
    <property type="match status" value="1"/>
</dbReference>
<dbReference type="InterPro" id="IPR009081">
    <property type="entry name" value="PP-bd_ACP"/>
</dbReference>
<dbReference type="CDD" id="cd05930">
    <property type="entry name" value="A_NRPS"/>
    <property type="match status" value="1"/>
</dbReference>
<evidence type="ECO:0000256" key="1">
    <source>
        <dbReference type="ARBA" id="ARBA00001957"/>
    </source>
</evidence>
<dbReference type="GO" id="GO:0016705">
    <property type="term" value="F:oxidoreductase activity, acting on paired donors, with incorporation or reduction of molecular oxygen"/>
    <property type="evidence" value="ECO:0007669"/>
    <property type="project" value="InterPro"/>
</dbReference>
<dbReference type="EMBL" id="CP117416">
    <property type="protein sequence ID" value="WCT58036.1"/>
    <property type="molecule type" value="Genomic_DNA"/>
</dbReference>
<dbReference type="Gene3D" id="3.30.300.30">
    <property type="match status" value="1"/>
</dbReference>
<dbReference type="Pfam" id="PF00668">
    <property type="entry name" value="Condensation"/>
    <property type="match status" value="2"/>
</dbReference>
<evidence type="ECO:0000256" key="6">
    <source>
        <dbReference type="ARBA" id="ARBA00023268"/>
    </source>
</evidence>
<dbReference type="InterPro" id="IPR020806">
    <property type="entry name" value="PKS_PP-bd"/>
</dbReference>
<protein>
    <submittedName>
        <fullName evidence="8">LLM class flavin-dependent oxidoreductase</fullName>
    </submittedName>
</protein>
<dbReference type="FunFam" id="1.10.1200.10:FF:000005">
    <property type="entry name" value="Nonribosomal peptide synthetase 1"/>
    <property type="match status" value="1"/>
</dbReference>
<keyword evidence="2" id="KW-0596">Phosphopantetheine</keyword>
<dbReference type="Pfam" id="PF00501">
    <property type="entry name" value="AMP-binding"/>
    <property type="match status" value="2"/>
</dbReference>
<dbReference type="Gene3D" id="3.30.559.30">
    <property type="entry name" value="Nonribosomal peptide synthetase, condensation domain"/>
    <property type="match status" value="2"/>
</dbReference>
<evidence type="ECO:0000256" key="2">
    <source>
        <dbReference type="ARBA" id="ARBA00022450"/>
    </source>
</evidence>
<keyword evidence="9" id="KW-1185">Reference proteome</keyword>
<dbReference type="KEGG" id="pka:PQ456_11135"/>
<dbReference type="PRINTS" id="PR00154">
    <property type="entry name" value="AMPBINDING"/>
</dbReference>
<keyword evidence="6" id="KW-0511">Multifunctional enzyme</keyword>
<dbReference type="InterPro" id="IPR042099">
    <property type="entry name" value="ANL_N_sf"/>
</dbReference>
<dbReference type="InterPro" id="IPR024011">
    <property type="entry name" value="Biosynth_lucif-like_mOase_dom"/>
</dbReference>
<reference evidence="8 9" key="1">
    <citation type="submission" date="2023-02" db="EMBL/GenBank/DDBJ databases">
        <title>Genome sequence of Paenibacillus kyungheensis KACC 18744.</title>
        <authorList>
            <person name="Kim S."/>
            <person name="Heo J."/>
            <person name="Kwon S.-W."/>
        </authorList>
    </citation>
    <scope>NUCLEOTIDE SEQUENCE [LARGE SCALE GENOMIC DNA]</scope>
    <source>
        <strain evidence="8 9">KACC 18744</strain>
    </source>
</reference>
<dbReference type="InterPro" id="IPR011251">
    <property type="entry name" value="Luciferase-like_dom"/>
</dbReference>
<dbReference type="InterPro" id="IPR020845">
    <property type="entry name" value="AMP-binding_CS"/>
</dbReference>
<dbReference type="GO" id="GO:0031177">
    <property type="term" value="F:phosphopantetheine binding"/>
    <property type="evidence" value="ECO:0007669"/>
    <property type="project" value="InterPro"/>
</dbReference>
<dbReference type="PROSITE" id="PS00012">
    <property type="entry name" value="PHOSPHOPANTETHEINE"/>
    <property type="match status" value="1"/>
</dbReference>
<dbReference type="Pfam" id="PF00296">
    <property type="entry name" value="Bac_luciferase"/>
    <property type="match status" value="1"/>
</dbReference>
<dbReference type="GO" id="GO:0016874">
    <property type="term" value="F:ligase activity"/>
    <property type="evidence" value="ECO:0007669"/>
    <property type="project" value="UniProtKB-KW"/>
</dbReference>
<dbReference type="InterPro" id="IPR023213">
    <property type="entry name" value="CAT-like_dom_sf"/>
</dbReference>
<dbReference type="InterPro" id="IPR025110">
    <property type="entry name" value="AMP-bd_C"/>
</dbReference>
<dbReference type="Proteomes" id="UP001220509">
    <property type="component" value="Chromosome"/>
</dbReference>
<dbReference type="GO" id="GO:0017000">
    <property type="term" value="P:antibiotic biosynthetic process"/>
    <property type="evidence" value="ECO:0007669"/>
    <property type="project" value="UniProtKB-KW"/>
</dbReference>